<reference evidence="2" key="2">
    <citation type="journal article" date="2015" name="Fish Shellfish Immunol.">
        <title>Early steps in the European eel (Anguilla anguilla)-Vibrio vulnificus interaction in the gills: Role of the RtxA13 toxin.</title>
        <authorList>
            <person name="Callol A."/>
            <person name="Pajuelo D."/>
            <person name="Ebbesson L."/>
            <person name="Teles M."/>
            <person name="MacKenzie S."/>
            <person name="Amaro C."/>
        </authorList>
    </citation>
    <scope>NUCLEOTIDE SEQUENCE</scope>
</reference>
<dbReference type="EMBL" id="GBXM01046276">
    <property type="protein sequence ID" value="JAH62301.1"/>
    <property type="molecule type" value="Transcribed_RNA"/>
</dbReference>
<name>A0A0E9U905_ANGAN</name>
<dbReference type="AlphaFoldDB" id="A0A0E9U905"/>
<organism evidence="2">
    <name type="scientific">Anguilla anguilla</name>
    <name type="common">European freshwater eel</name>
    <name type="synonym">Muraena anguilla</name>
    <dbReference type="NCBI Taxonomy" id="7936"/>
    <lineage>
        <taxon>Eukaryota</taxon>
        <taxon>Metazoa</taxon>
        <taxon>Chordata</taxon>
        <taxon>Craniata</taxon>
        <taxon>Vertebrata</taxon>
        <taxon>Euteleostomi</taxon>
        <taxon>Actinopterygii</taxon>
        <taxon>Neopterygii</taxon>
        <taxon>Teleostei</taxon>
        <taxon>Anguilliformes</taxon>
        <taxon>Anguillidae</taxon>
        <taxon>Anguilla</taxon>
    </lineage>
</organism>
<feature type="region of interest" description="Disordered" evidence="1">
    <location>
        <begin position="1"/>
        <end position="26"/>
    </location>
</feature>
<accession>A0A0E9U905</accession>
<evidence type="ECO:0000313" key="2">
    <source>
        <dbReference type="EMBL" id="JAH62301.1"/>
    </source>
</evidence>
<protein>
    <submittedName>
        <fullName evidence="2">Uncharacterized protein</fullName>
    </submittedName>
</protein>
<sequence length="26" mass="2715">MGDHQGKPSCVGEPAGWEYGVPRCPG</sequence>
<evidence type="ECO:0000256" key="1">
    <source>
        <dbReference type="SAM" id="MobiDB-lite"/>
    </source>
</evidence>
<reference evidence="2" key="1">
    <citation type="submission" date="2014-11" db="EMBL/GenBank/DDBJ databases">
        <authorList>
            <person name="Amaro Gonzalez C."/>
        </authorList>
    </citation>
    <scope>NUCLEOTIDE SEQUENCE</scope>
</reference>
<proteinExistence type="predicted"/>